<sequence>MVQKNKAAFKEGGLYSVNHRKIGNYSASRSSQSPLVIRFLPVTAR</sequence>
<evidence type="ECO:0000313" key="2">
    <source>
        <dbReference type="Proteomes" id="UP000677515"/>
    </source>
</evidence>
<name>A0ABM7N5Q1_ERWRD</name>
<evidence type="ECO:0000313" key="1">
    <source>
        <dbReference type="EMBL" id="BCQ36763.1"/>
    </source>
</evidence>
<protein>
    <submittedName>
        <fullName evidence="1">Uncharacterized protein</fullName>
    </submittedName>
</protein>
<organism evidence="1 2">
    <name type="scientific">Erwinia rhapontici</name>
    <name type="common">Pectobacterium rhapontici</name>
    <dbReference type="NCBI Taxonomy" id="55212"/>
    <lineage>
        <taxon>Bacteria</taxon>
        <taxon>Pseudomonadati</taxon>
        <taxon>Pseudomonadota</taxon>
        <taxon>Gammaproteobacteria</taxon>
        <taxon>Enterobacterales</taxon>
        <taxon>Erwiniaceae</taxon>
        <taxon>Erwinia</taxon>
    </lineage>
</organism>
<dbReference type="EMBL" id="AP024329">
    <property type="protein sequence ID" value="BCQ36763.1"/>
    <property type="molecule type" value="Genomic_DNA"/>
</dbReference>
<proteinExistence type="predicted"/>
<keyword evidence="2" id="KW-1185">Reference proteome</keyword>
<dbReference type="Proteomes" id="UP000677515">
    <property type="component" value="Chromosome"/>
</dbReference>
<reference evidence="1 2" key="1">
    <citation type="submission" date="2021-01" db="EMBL/GenBank/DDBJ databases">
        <title>Complete genome sequence of Erwinia rhapontici MAFF 311153.</title>
        <authorList>
            <person name="Morohoshi T."/>
            <person name="Someya N."/>
        </authorList>
    </citation>
    <scope>NUCLEOTIDE SEQUENCE [LARGE SCALE GENOMIC DNA]</scope>
    <source>
        <strain evidence="1 2">MAFF 311153</strain>
    </source>
</reference>
<accession>A0ABM7N5Q1</accession>
<gene>
    <name evidence="1" type="ORF">ERHA53_41060</name>
</gene>